<gene>
    <name evidence="1" type="ORF">MLD38_025600</name>
</gene>
<protein>
    <submittedName>
        <fullName evidence="1">Uncharacterized protein</fullName>
    </submittedName>
</protein>
<dbReference type="EMBL" id="CM042886">
    <property type="protein sequence ID" value="KAI4340796.1"/>
    <property type="molecule type" value="Genomic_DNA"/>
</dbReference>
<comment type="caution">
    <text evidence="1">The sequence shown here is derived from an EMBL/GenBank/DDBJ whole genome shotgun (WGS) entry which is preliminary data.</text>
</comment>
<reference evidence="2" key="1">
    <citation type="journal article" date="2023" name="Front. Plant Sci.">
        <title>Chromosomal-level genome assembly of Melastoma candidum provides insights into trichome evolution.</title>
        <authorList>
            <person name="Zhong Y."/>
            <person name="Wu W."/>
            <person name="Sun C."/>
            <person name="Zou P."/>
            <person name="Liu Y."/>
            <person name="Dai S."/>
            <person name="Zhou R."/>
        </authorList>
    </citation>
    <scope>NUCLEOTIDE SEQUENCE [LARGE SCALE GENOMIC DNA]</scope>
</reference>
<evidence type="ECO:0000313" key="1">
    <source>
        <dbReference type="EMBL" id="KAI4340796.1"/>
    </source>
</evidence>
<dbReference type="Proteomes" id="UP001057402">
    <property type="component" value="Chromosome 7"/>
</dbReference>
<keyword evidence="2" id="KW-1185">Reference proteome</keyword>
<sequence length="225" mass="24932">MGNEIEVENEIEAASPFPADTDHLQRWLSSSSSSAASSSSSPAVTVPLLPKMPNLHVSFVCKSVAKSVRFYEDILGFVLIKRRSSSNFEGAWLFNYGIRIHLLESEKVKNEKGETNPKDNHISFQCSDLKLLEKRLVGMGIEYVSAAVTEGGIQVEQIFFHDPDGYMVEICSCDNLPVLPISSCPHKLPKPSSQTAYYGSDLQCTTQVSAMIMDKFLIDMLDLSF</sequence>
<evidence type="ECO:0000313" key="2">
    <source>
        <dbReference type="Proteomes" id="UP001057402"/>
    </source>
</evidence>
<accession>A0ACB9NXP3</accession>
<name>A0ACB9NXP3_9MYRT</name>
<proteinExistence type="predicted"/>
<organism evidence="1 2">
    <name type="scientific">Melastoma candidum</name>
    <dbReference type="NCBI Taxonomy" id="119954"/>
    <lineage>
        <taxon>Eukaryota</taxon>
        <taxon>Viridiplantae</taxon>
        <taxon>Streptophyta</taxon>
        <taxon>Embryophyta</taxon>
        <taxon>Tracheophyta</taxon>
        <taxon>Spermatophyta</taxon>
        <taxon>Magnoliopsida</taxon>
        <taxon>eudicotyledons</taxon>
        <taxon>Gunneridae</taxon>
        <taxon>Pentapetalae</taxon>
        <taxon>rosids</taxon>
        <taxon>malvids</taxon>
        <taxon>Myrtales</taxon>
        <taxon>Melastomataceae</taxon>
        <taxon>Melastomatoideae</taxon>
        <taxon>Melastomateae</taxon>
        <taxon>Melastoma</taxon>
    </lineage>
</organism>